<accession>A0AA37WSN2</accession>
<dbReference type="AlphaFoldDB" id="A0AA37WSN2"/>
<feature type="domain" description="BPL/LPL catalytic" evidence="1">
    <location>
        <begin position="14"/>
        <end position="197"/>
    </location>
</feature>
<dbReference type="EMBL" id="BSPL01000011">
    <property type="protein sequence ID" value="GLS69463.1"/>
    <property type="molecule type" value="Genomic_DNA"/>
</dbReference>
<proteinExistence type="predicted"/>
<name>A0AA37WSN2_9HYPH</name>
<evidence type="ECO:0000313" key="2">
    <source>
        <dbReference type="EMBL" id="GLS69463.1"/>
    </source>
</evidence>
<organism evidence="2 3">
    <name type="scientific">Methylobacterium tardum</name>
    <dbReference type="NCBI Taxonomy" id="374432"/>
    <lineage>
        <taxon>Bacteria</taxon>
        <taxon>Pseudomonadati</taxon>
        <taxon>Pseudomonadota</taxon>
        <taxon>Alphaproteobacteria</taxon>
        <taxon>Hyphomicrobiales</taxon>
        <taxon>Methylobacteriaceae</taxon>
        <taxon>Methylobacterium</taxon>
    </lineage>
</organism>
<reference evidence="3" key="1">
    <citation type="journal article" date="2019" name="Int. J. Syst. Evol. Microbiol.">
        <title>The Global Catalogue of Microorganisms (GCM) 10K type strain sequencing project: providing services to taxonomists for standard genome sequencing and annotation.</title>
        <authorList>
            <consortium name="The Broad Institute Genomics Platform"/>
            <consortium name="The Broad Institute Genome Sequencing Center for Infectious Disease"/>
            <person name="Wu L."/>
            <person name="Ma J."/>
        </authorList>
    </citation>
    <scope>NUCLEOTIDE SEQUENCE [LARGE SCALE GENOMIC DNA]</scope>
    <source>
        <strain evidence="3">NBRC 103632</strain>
    </source>
</reference>
<dbReference type="RefSeq" id="WP_238194776.1">
    <property type="nucleotide sequence ID" value="NZ_BPQZ01000002.1"/>
</dbReference>
<dbReference type="InterPro" id="IPR004143">
    <property type="entry name" value="BPL_LPL_catalytic"/>
</dbReference>
<evidence type="ECO:0000313" key="3">
    <source>
        <dbReference type="Proteomes" id="UP001157440"/>
    </source>
</evidence>
<dbReference type="Gene3D" id="3.30.930.10">
    <property type="entry name" value="Bira Bifunctional Protein, Domain 2"/>
    <property type="match status" value="1"/>
</dbReference>
<keyword evidence="3" id="KW-1185">Reference proteome</keyword>
<protein>
    <recommendedName>
        <fullName evidence="1">BPL/LPL catalytic domain-containing protein</fullName>
    </recommendedName>
</protein>
<dbReference type="Proteomes" id="UP001157440">
    <property type="component" value="Unassembled WGS sequence"/>
</dbReference>
<evidence type="ECO:0000259" key="1">
    <source>
        <dbReference type="Pfam" id="PF16917"/>
    </source>
</evidence>
<comment type="caution">
    <text evidence="2">The sequence shown here is derived from an EMBL/GenBank/DDBJ whole genome shotgun (WGS) entry which is preliminary data.</text>
</comment>
<gene>
    <name evidence="2" type="ORF">GCM10007890_14760</name>
</gene>
<dbReference type="InterPro" id="IPR045864">
    <property type="entry name" value="aa-tRNA-synth_II/BPL/LPL"/>
</dbReference>
<sequence>MTVLVDAGPSRLVLPPGFSERAAERHSDAHAEACRLAASGEAEAATLVLSRRDDLIDLAVVLAPDEPLATARRAHFAGMVALANAVGVFGPPEIPVTFEWPGTLLFNGARLGGGRLGWPEACREDEEPDWLVFSGMLLASKLAAGDPGHTPDSTALEEEGFGTDLRAPLVESFARHLTKTFEIWREDGFGHVAALYLAHLPRESGVRAAIEPEGDGKLTWPDGRVEHLPLRVSLEAPDWRDPKTGGVLL</sequence>
<dbReference type="Pfam" id="PF16917">
    <property type="entry name" value="BPL_LplA_LipB_2"/>
    <property type="match status" value="1"/>
</dbReference>